<organism evidence="2 3">
    <name type="scientific">Neptuniibacter pectenicola</name>
    <dbReference type="NCBI Taxonomy" id="1806669"/>
    <lineage>
        <taxon>Bacteria</taxon>
        <taxon>Pseudomonadati</taxon>
        <taxon>Pseudomonadota</taxon>
        <taxon>Gammaproteobacteria</taxon>
        <taxon>Oceanospirillales</taxon>
        <taxon>Oceanospirillaceae</taxon>
        <taxon>Neptuniibacter</taxon>
    </lineage>
</organism>
<dbReference type="EMBL" id="JBBMRA010000025">
    <property type="protein sequence ID" value="MEM5537964.1"/>
    <property type="molecule type" value="Genomic_DNA"/>
</dbReference>
<evidence type="ECO:0000313" key="3">
    <source>
        <dbReference type="Proteomes" id="UP001449225"/>
    </source>
</evidence>
<evidence type="ECO:0000256" key="1">
    <source>
        <dbReference type="SAM" id="SignalP"/>
    </source>
</evidence>
<feature type="signal peptide" evidence="1">
    <location>
        <begin position="1"/>
        <end position="19"/>
    </location>
</feature>
<feature type="chain" id="PRO_5045098835" description="DUF4829 domain-containing protein" evidence="1">
    <location>
        <begin position="20"/>
        <end position="147"/>
    </location>
</feature>
<dbReference type="RefSeq" id="WP_339892475.1">
    <property type="nucleotide sequence ID" value="NZ_CAXBCE010000051.1"/>
</dbReference>
<name>A0ABU9TXI7_9GAMM</name>
<proteinExistence type="predicted"/>
<comment type="caution">
    <text evidence="2">The sequence shown here is derived from an EMBL/GenBank/DDBJ whole genome shotgun (WGS) entry which is preliminary data.</text>
</comment>
<protein>
    <recommendedName>
        <fullName evidence="4">DUF4829 domain-containing protein</fullName>
    </recommendedName>
</protein>
<evidence type="ECO:0000313" key="2">
    <source>
        <dbReference type="EMBL" id="MEM5537964.1"/>
    </source>
</evidence>
<keyword evidence="1" id="KW-0732">Signal</keyword>
<accession>A0ABU9TXI7</accession>
<keyword evidence="3" id="KW-1185">Reference proteome</keyword>
<evidence type="ECO:0008006" key="4">
    <source>
        <dbReference type="Google" id="ProtNLM"/>
    </source>
</evidence>
<gene>
    <name evidence="2" type="ORF">WNY58_16390</name>
</gene>
<dbReference type="Proteomes" id="UP001449225">
    <property type="component" value="Unassembled WGS sequence"/>
</dbReference>
<reference evidence="2 3" key="1">
    <citation type="submission" date="2024-03" db="EMBL/GenBank/DDBJ databases">
        <title>Community enrichment and isolation of bacterial strains for fucoidan degradation.</title>
        <authorList>
            <person name="Sichert A."/>
        </authorList>
    </citation>
    <scope>NUCLEOTIDE SEQUENCE [LARGE SCALE GENOMIC DNA]</scope>
    <source>
        <strain evidence="2 3">AS76</strain>
    </source>
</reference>
<sequence length="147" mass="16723">MLKIILPLFITFFCLSANATEAPSSKEALLERFLEAHEAKSYSDIEALINWDGVRKYKAKMIRVYTRNNFGRKVLKTEFEAADTEFLKSFAVGPKKYHSNLPVTHLMRIYFEDTVGDEEPEFGSVVYLVGQNGDGYQIAISVNDQKS</sequence>